<dbReference type="AlphaFoldDB" id="A0A0F7RXT6"/>
<sequence length="54" mass="6296">MLDKSHSVPAIRPQEGFYPLQNPQKHVKCKMELFATLPACMHLVWQEKRYAVSL</sequence>
<evidence type="ECO:0000313" key="2">
    <source>
        <dbReference type="Proteomes" id="UP000242770"/>
    </source>
</evidence>
<accession>A0A0F7RXT6</accession>
<reference evidence="2" key="1">
    <citation type="submission" date="2014-06" db="EMBL/GenBank/DDBJ databases">
        <authorList>
            <person name="Berkman P.J."/>
        </authorList>
    </citation>
    <scope>NUCLEOTIDE SEQUENCE [LARGE SCALE GENOMIC DNA]</scope>
</reference>
<dbReference type="EMBL" id="CCFA01002031">
    <property type="protein sequence ID" value="CDS00118.1"/>
    <property type="molecule type" value="Genomic_DNA"/>
</dbReference>
<dbReference type="Proteomes" id="UP000242770">
    <property type="component" value="Unassembled WGS sequence"/>
</dbReference>
<keyword evidence="2" id="KW-1185">Reference proteome</keyword>
<organism evidence="1 2">
    <name type="scientific">Sporisorium scitamineum</name>
    <dbReference type="NCBI Taxonomy" id="49012"/>
    <lineage>
        <taxon>Eukaryota</taxon>
        <taxon>Fungi</taxon>
        <taxon>Dikarya</taxon>
        <taxon>Basidiomycota</taxon>
        <taxon>Ustilaginomycotina</taxon>
        <taxon>Ustilaginomycetes</taxon>
        <taxon>Ustilaginales</taxon>
        <taxon>Ustilaginaceae</taxon>
        <taxon>Sporisorium</taxon>
    </lineage>
</organism>
<proteinExistence type="predicted"/>
<gene>
    <name evidence="1" type="primary">SSCI35980.1</name>
</gene>
<name>A0A0F7RXT6_9BASI</name>
<protein>
    <submittedName>
        <fullName evidence="1">Uncharacterized protein</fullName>
    </submittedName>
</protein>
<evidence type="ECO:0000313" key="1">
    <source>
        <dbReference type="EMBL" id="CDS00118.1"/>
    </source>
</evidence>